<feature type="transmembrane region" description="Helical" evidence="1">
    <location>
        <begin position="60"/>
        <end position="77"/>
    </location>
</feature>
<accession>A0ABT5JV85</accession>
<feature type="transmembrane region" description="Helical" evidence="1">
    <location>
        <begin position="113"/>
        <end position="143"/>
    </location>
</feature>
<evidence type="ECO:0000259" key="3">
    <source>
        <dbReference type="PROSITE" id="PS50887"/>
    </source>
</evidence>
<dbReference type="SMART" id="SM00052">
    <property type="entry name" value="EAL"/>
    <property type="match status" value="1"/>
</dbReference>
<dbReference type="PANTHER" id="PTHR44757:SF2">
    <property type="entry name" value="BIOFILM ARCHITECTURE MAINTENANCE PROTEIN MBAA"/>
    <property type="match status" value="1"/>
</dbReference>
<feature type="domain" description="EAL" evidence="2">
    <location>
        <begin position="348"/>
        <end position="598"/>
    </location>
</feature>
<feature type="transmembrane region" description="Helical" evidence="1">
    <location>
        <begin position="83"/>
        <end position="101"/>
    </location>
</feature>
<evidence type="ECO:0000256" key="1">
    <source>
        <dbReference type="SAM" id="Phobius"/>
    </source>
</evidence>
<evidence type="ECO:0000313" key="4">
    <source>
        <dbReference type="EMBL" id="MDC8755442.1"/>
    </source>
</evidence>
<keyword evidence="1" id="KW-1133">Transmembrane helix</keyword>
<dbReference type="InterPro" id="IPR035919">
    <property type="entry name" value="EAL_sf"/>
</dbReference>
<dbReference type="CDD" id="cd01948">
    <property type="entry name" value="EAL"/>
    <property type="match status" value="1"/>
</dbReference>
<evidence type="ECO:0000313" key="5">
    <source>
        <dbReference type="Proteomes" id="UP001216558"/>
    </source>
</evidence>
<dbReference type="PROSITE" id="PS50883">
    <property type="entry name" value="EAL"/>
    <property type="match status" value="1"/>
</dbReference>
<dbReference type="CDD" id="cd01949">
    <property type="entry name" value="GGDEF"/>
    <property type="match status" value="1"/>
</dbReference>
<name>A0ABT5JV85_9SPHN</name>
<dbReference type="EMBL" id="JAQQXQ010000010">
    <property type="protein sequence ID" value="MDC8755442.1"/>
    <property type="molecule type" value="Genomic_DNA"/>
</dbReference>
<keyword evidence="1" id="KW-0472">Membrane</keyword>
<dbReference type="Gene3D" id="3.20.20.450">
    <property type="entry name" value="EAL domain"/>
    <property type="match status" value="1"/>
</dbReference>
<dbReference type="InterPro" id="IPR043128">
    <property type="entry name" value="Rev_trsase/Diguanyl_cyclase"/>
</dbReference>
<dbReference type="PROSITE" id="PS50887">
    <property type="entry name" value="GGDEF"/>
    <property type="match status" value="1"/>
</dbReference>
<dbReference type="InterPro" id="IPR000160">
    <property type="entry name" value="GGDEF_dom"/>
</dbReference>
<keyword evidence="1" id="KW-0812">Transmembrane</keyword>
<dbReference type="RefSeq" id="WP_273678656.1">
    <property type="nucleotide sequence ID" value="NZ_JAQQXQ010000010.1"/>
</dbReference>
<dbReference type="SUPFAM" id="SSF141868">
    <property type="entry name" value="EAL domain-like"/>
    <property type="match status" value="1"/>
</dbReference>
<dbReference type="InterPro" id="IPR029787">
    <property type="entry name" value="Nucleotide_cyclase"/>
</dbReference>
<reference evidence="4 5" key="1">
    <citation type="submission" date="2022-10" db="EMBL/GenBank/DDBJ databases">
        <title>Erythrobacter sp. sf7 Genome sequencing.</title>
        <authorList>
            <person name="Park S."/>
        </authorList>
    </citation>
    <scope>NUCLEOTIDE SEQUENCE [LARGE SCALE GENOMIC DNA]</scope>
    <source>
        <strain evidence="5">sf7</strain>
    </source>
</reference>
<comment type="caution">
    <text evidence="4">The sequence shown here is derived from an EMBL/GenBank/DDBJ whole genome shotgun (WGS) entry which is preliminary data.</text>
</comment>
<dbReference type="InterPro" id="IPR001633">
    <property type="entry name" value="EAL_dom"/>
</dbReference>
<sequence>MTGVTAAGVAAWVAESDVINACFLVLTIVAAARVFAAHLLSPGSVSLSTQALEIFYEIGAYSYALVLGVLAALTLWMPTPADAKVLMVANALCYGVAVAARNAGRPKIAIGQLAIVVLPILATCFLIGSASLIALGATIVLLIPAMASITMNLFQVLRHSIASAENNAELAARMQVLAHTDVVTGLANRTGLNHAASEAIAGLGADDRLALIWIDLDRFKEVNDLLGHPVGDQVLCEVAKRIAEVCSDQAIVSRFGGDEFVIVTPIMTRKDAEHVASEIHAQMMRPFLIDGDRLEVRVSVGVAILPEDGDDTDTLMQRADLALYHAKSKGRAQTCFFDHAMTRQMAKRREIEADLRKALKQNELSVFFQPIVDLESGRIKTFEALVRWFHPEKGEISPAEFIPVAEETGMILTLGNWVTAQAAKVAMTWPADVNVAVNLSPLQIRAPGASLGIKNALQAAQLDPRRLEIEVTETLLIEDNHATTLFISELSELGVKFALDDFGTGFSSLSYINTFPFSKIKVDRSFVSSMQVGRRSEAIIRAVAEMGSTLGMEIVAEGVEDIEQLQAVRAAGCTLGQGYYFSRAVPDHLAAILLSKERDSDAQHATIARATG</sequence>
<evidence type="ECO:0000259" key="2">
    <source>
        <dbReference type="PROSITE" id="PS50883"/>
    </source>
</evidence>
<gene>
    <name evidence="4" type="ORF">OIK40_12400</name>
</gene>
<dbReference type="Gene3D" id="3.30.70.270">
    <property type="match status" value="1"/>
</dbReference>
<feature type="transmembrane region" description="Helical" evidence="1">
    <location>
        <begin position="18"/>
        <end position="40"/>
    </location>
</feature>
<dbReference type="PANTHER" id="PTHR44757">
    <property type="entry name" value="DIGUANYLATE CYCLASE DGCP"/>
    <property type="match status" value="1"/>
</dbReference>
<organism evidence="4 5">
    <name type="scientific">Erythrobacter fulvus</name>
    <dbReference type="NCBI Taxonomy" id="2987523"/>
    <lineage>
        <taxon>Bacteria</taxon>
        <taxon>Pseudomonadati</taxon>
        <taxon>Pseudomonadota</taxon>
        <taxon>Alphaproteobacteria</taxon>
        <taxon>Sphingomonadales</taxon>
        <taxon>Erythrobacteraceae</taxon>
        <taxon>Erythrobacter/Porphyrobacter group</taxon>
        <taxon>Erythrobacter</taxon>
    </lineage>
</organism>
<keyword evidence="5" id="KW-1185">Reference proteome</keyword>
<dbReference type="Proteomes" id="UP001216558">
    <property type="component" value="Unassembled WGS sequence"/>
</dbReference>
<proteinExistence type="predicted"/>
<feature type="domain" description="GGDEF" evidence="3">
    <location>
        <begin position="207"/>
        <end position="339"/>
    </location>
</feature>
<dbReference type="Pfam" id="PF00563">
    <property type="entry name" value="EAL"/>
    <property type="match status" value="1"/>
</dbReference>
<dbReference type="InterPro" id="IPR052155">
    <property type="entry name" value="Biofilm_reg_signaling"/>
</dbReference>
<dbReference type="NCBIfam" id="TIGR00254">
    <property type="entry name" value="GGDEF"/>
    <property type="match status" value="1"/>
</dbReference>
<dbReference type="SUPFAM" id="SSF55073">
    <property type="entry name" value="Nucleotide cyclase"/>
    <property type="match status" value="1"/>
</dbReference>
<dbReference type="Pfam" id="PF00990">
    <property type="entry name" value="GGDEF"/>
    <property type="match status" value="1"/>
</dbReference>
<dbReference type="SMART" id="SM00267">
    <property type="entry name" value="GGDEF"/>
    <property type="match status" value="1"/>
</dbReference>
<protein>
    <submittedName>
        <fullName evidence="4">EAL domain-containing protein</fullName>
    </submittedName>
</protein>